<feature type="domain" description="GGDEF" evidence="1">
    <location>
        <begin position="381"/>
        <end position="510"/>
    </location>
</feature>
<protein>
    <recommendedName>
        <fullName evidence="1">GGDEF domain-containing protein</fullName>
    </recommendedName>
</protein>
<dbReference type="CDD" id="cd01949">
    <property type="entry name" value="GGDEF"/>
    <property type="match status" value="1"/>
</dbReference>
<dbReference type="InterPro" id="IPR000160">
    <property type="entry name" value="GGDEF_dom"/>
</dbReference>
<dbReference type="GO" id="GO:1902201">
    <property type="term" value="P:negative regulation of bacterial-type flagellum-dependent cell motility"/>
    <property type="evidence" value="ECO:0007669"/>
    <property type="project" value="TreeGrafter"/>
</dbReference>
<gene>
    <name evidence="2" type="ORF">GCM10008939_09740</name>
</gene>
<sequence length="512" mass="56669">MDRAWARRFTDPVAATEWAAQGLADPAQAGYARVVQGFLHWRAGRLDVALQCATDAETELRTAGEEGWLARALSVQAVVLNEAGHAARAMELLREELKIVEALGDTEMHASANNDIGVLISFDDPRRGLTYFERAYDLLARADCAPAIQGIAALNIGEVHMMLGDDALADTYVTRGHDLLLRASAWSFWPFYVTLRVALLRRAGRLHQARDRIREAFALLDAHRDAPTHSESMLQLRGAAARVELDCGAPFTTIEMLRDLEDWHPMRAELRIEFLDLRARAEEAVNDHAAACRTLRVLLDATNARHRYEHETHVKSMEVLHRTEAALRQSREAEQAAQALREHLHAMQVLQGQLERLSSTDELTGLANRRQFDHDRAHLGPDDAVLVIDIDHFKRINDTHGHATGDATLREVAARLCTALRRSDRAYRYGGEEFTVIARGVGGAYLRELAERIRRSVSRSPVPAVAETVTVSVGASMVGRGGGLDALTAADQALYTAKRDGRDCTRLASPSA</sequence>
<dbReference type="InterPro" id="IPR011990">
    <property type="entry name" value="TPR-like_helical_dom_sf"/>
</dbReference>
<reference evidence="2" key="2">
    <citation type="submission" date="2020-09" db="EMBL/GenBank/DDBJ databases">
        <authorList>
            <person name="Sun Q."/>
            <person name="Ohkuma M."/>
        </authorList>
    </citation>
    <scope>NUCLEOTIDE SEQUENCE</scope>
    <source>
        <strain evidence="2">JCM 14371</strain>
    </source>
</reference>
<dbReference type="FunFam" id="3.30.70.270:FF:000001">
    <property type="entry name" value="Diguanylate cyclase domain protein"/>
    <property type="match status" value="1"/>
</dbReference>
<organism evidence="2 3">
    <name type="scientific">Deinococcus aquiradiocola</name>
    <dbReference type="NCBI Taxonomy" id="393059"/>
    <lineage>
        <taxon>Bacteria</taxon>
        <taxon>Thermotogati</taxon>
        <taxon>Deinococcota</taxon>
        <taxon>Deinococci</taxon>
        <taxon>Deinococcales</taxon>
        <taxon>Deinococcaceae</taxon>
        <taxon>Deinococcus</taxon>
    </lineage>
</organism>
<evidence type="ECO:0000259" key="1">
    <source>
        <dbReference type="PROSITE" id="PS50887"/>
    </source>
</evidence>
<evidence type="ECO:0000313" key="3">
    <source>
        <dbReference type="Proteomes" id="UP000635726"/>
    </source>
</evidence>
<dbReference type="NCBIfam" id="TIGR00254">
    <property type="entry name" value="GGDEF"/>
    <property type="match status" value="1"/>
</dbReference>
<reference evidence="2" key="1">
    <citation type="journal article" date="2014" name="Int. J. Syst. Evol. Microbiol.">
        <title>Complete genome sequence of Corynebacterium casei LMG S-19264T (=DSM 44701T), isolated from a smear-ripened cheese.</title>
        <authorList>
            <consortium name="US DOE Joint Genome Institute (JGI-PGF)"/>
            <person name="Walter F."/>
            <person name="Albersmeier A."/>
            <person name="Kalinowski J."/>
            <person name="Ruckert C."/>
        </authorList>
    </citation>
    <scope>NUCLEOTIDE SEQUENCE</scope>
    <source>
        <strain evidence="2">JCM 14371</strain>
    </source>
</reference>
<dbReference type="Gene3D" id="1.25.40.10">
    <property type="entry name" value="Tetratricopeptide repeat domain"/>
    <property type="match status" value="1"/>
</dbReference>
<dbReference type="PANTHER" id="PTHR45138:SF9">
    <property type="entry name" value="DIGUANYLATE CYCLASE DGCM-RELATED"/>
    <property type="match status" value="1"/>
</dbReference>
<comment type="caution">
    <text evidence="2">The sequence shown here is derived from an EMBL/GenBank/DDBJ whole genome shotgun (WGS) entry which is preliminary data.</text>
</comment>
<dbReference type="InterPro" id="IPR050469">
    <property type="entry name" value="Diguanylate_Cyclase"/>
</dbReference>
<dbReference type="Proteomes" id="UP000635726">
    <property type="component" value="Unassembled WGS sequence"/>
</dbReference>
<dbReference type="Gene3D" id="3.30.70.270">
    <property type="match status" value="1"/>
</dbReference>
<dbReference type="SUPFAM" id="SSF55073">
    <property type="entry name" value="Nucleotide cyclase"/>
    <property type="match status" value="1"/>
</dbReference>
<dbReference type="Pfam" id="PF00990">
    <property type="entry name" value="GGDEF"/>
    <property type="match status" value="1"/>
</dbReference>
<dbReference type="AlphaFoldDB" id="A0A917P9I2"/>
<name>A0A917P9I2_9DEIO</name>
<dbReference type="InterPro" id="IPR043128">
    <property type="entry name" value="Rev_trsase/Diguanyl_cyclase"/>
</dbReference>
<dbReference type="GO" id="GO:0005886">
    <property type="term" value="C:plasma membrane"/>
    <property type="evidence" value="ECO:0007669"/>
    <property type="project" value="TreeGrafter"/>
</dbReference>
<dbReference type="PANTHER" id="PTHR45138">
    <property type="entry name" value="REGULATORY COMPONENTS OF SENSORY TRANSDUCTION SYSTEM"/>
    <property type="match status" value="1"/>
</dbReference>
<dbReference type="PROSITE" id="PS50887">
    <property type="entry name" value="GGDEF"/>
    <property type="match status" value="1"/>
</dbReference>
<dbReference type="SUPFAM" id="SSF48452">
    <property type="entry name" value="TPR-like"/>
    <property type="match status" value="1"/>
</dbReference>
<proteinExistence type="predicted"/>
<dbReference type="SMART" id="SM00267">
    <property type="entry name" value="GGDEF"/>
    <property type="match status" value="1"/>
</dbReference>
<keyword evidence="3" id="KW-1185">Reference proteome</keyword>
<dbReference type="EMBL" id="BMOE01000002">
    <property type="protein sequence ID" value="GGJ67479.1"/>
    <property type="molecule type" value="Genomic_DNA"/>
</dbReference>
<evidence type="ECO:0000313" key="2">
    <source>
        <dbReference type="EMBL" id="GGJ67479.1"/>
    </source>
</evidence>
<dbReference type="GO" id="GO:0043709">
    <property type="term" value="P:cell adhesion involved in single-species biofilm formation"/>
    <property type="evidence" value="ECO:0007669"/>
    <property type="project" value="TreeGrafter"/>
</dbReference>
<dbReference type="GO" id="GO:0052621">
    <property type="term" value="F:diguanylate cyclase activity"/>
    <property type="evidence" value="ECO:0007669"/>
    <property type="project" value="TreeGrafter"/>
</dbReference>
<dbReference type="InterPro" id="IPR029787">
    <property type="entry name" value="Nucleotide_cyclase"/>
</dbReference>
<accession>A0A917P9I2</accession>